<evidence type="ECO:0000256" key="5">
    <source>
        <dbReference type="SAM" id="MobiDB-lite"/>
    </source>
</evidence>
<evidence type="ECO:0000256" key="6">
    <source>
        <dbReference type="SAM" id="Phobius"/>
    </source>
</evidence>
<gene>
    <name evidence="8" type="ORF">HYH03_009398</name>
</gene>
<dbReference type="GO" id="GO:0020037">
    <property type="term" value="F:heme binding"/>
    <property type="evidence" value="ECO:0007669"/>
    <property type="project" value="InterPro"/>
</dbReference>
<dbReference type="PROSITE" id="PS51318">
    <property type="entry name" value="TAT"/>
    <property type="match status" value="1"/>
</dbReference>
<dbReference type="InterPro" id="IPR010255">
    <property type="entry name" value="Haem_peroxidase_sf"/>
</dbReference>
<dbReference type="PANTHER" id="PTHR31356:SF8">
    <property type="entry name" value="L-ASCORBATE PEROXIDASE 6-RELATED"/>
    <property type="match status" value="1"/>
</dbReference>
<dbReference type="Gene3D" id="1.10.420.10">
    <property type="entry name" value="Peroxidase, domain 2"/>
    <property type="match status" value="1"/>
</dbReference>
<dbReference type="EC" id="1.11.1.11" evidence="3"/>
<keyword evidence="6" id="KW-0472">Membrane</keyword>
<evidence type="ECO:0000259" key="7">
    <source>
        <dbReference type="PROSITE" id="PS50873"/>
    </source>
</evidence>
<dbReference type="PRINTS" id="PR00459">
    <property type="entry name" value="ASPEROXIDASE"/>
</dbReference>
<dbReference type="PROSITE" id="PS00435">
    <property type="entry name" value="PEROXIDASE_1"/>
    <property type="match status" value="1"/>
</dbReference>
<keyword evidence="9" id="KW-1185">Reference proteome</keyword>
<comment type="caution">
    <text evidence="8">The sequence shown here is derived from an EMBL/GenBank/DDBJ whole genome shotgun (WGS) entry which is preliminary data.</text>
</comment>
<organism evidence="8 9">
    <name type="scientific">Edaphochlamys debaryana</name>
    <dbReference type="NCBI Taxonomy" id="47281"/>
    <lineage>
        <taxon>Eukaryota</taxon>
        <taxon>Viridiplantae</taxon>
        <taxon>Chlorophyta</taxon>
        <taxon>core chlorophytes</taxon>
        <taxon>Chlorophyceae</taxon>
        <taxon>CS clade</taxon>
        <taxon>Chlamydomonadales</taxon>
        <taxon>Chlamydomonadales incertae sedis</taxon>
        <taxon>Edaphochlamys</taxon>
    </lineage>
</organism>
<evidence type="ECO:0000256" key="4">
    <source>
        <dbReference type="ARBA" id="ARBA00023002"/>
    </source>
</evidence>
<comment type="cofactor">
    <cofactor evidence="1">
        <name>heme b</name>
        <dbReference type="ChEBI" id="CHEBI:60344"/>
    </cofactor>
</comment>
<proteinExistence type="inferred from homology"/>
<feature type="transmembrane region" description="Helical" evidence="6">
    <location>
        <begin position="61"/>
        <end position="81"/>
    </location>
</feature>
<dbReference type="InterPro" id="IPR002016">
    <property type="entry name" value="Haem_peroxidase"/>
</dbReference>
<dbReference type="AlphaFoldDB" id="A0A835XZG8"/>
<accession>A0A835XZG8</accession>
<dbReference type="SUPFAM" id="SSF48113">
    <property type="entry name" value="Heme-dependent peroxidases"/>
    <property type="match status" value="1"/>
</dbReference>
<dbReference type="Proteomes" id="UP000612055">
    <property type="component" value="Unassembled WGS sequence"/>
</dbReference>
<dbReference type="Gene3D" id="1.10.520.10">
    <property type="match status" value="1"/>
</dbReference>
<keyword evidence="6" id="KW-1133">Transmembrane helix</keyword>
<dbReference type="GO" id="GO:0034599">
    <property type="term" value="P:cellular response to oxidative stress"/>
    <property type="evidence" value="ECO:0007669"/>
    <property type="project" value="InterPro"/>
</dbReference>
<dbReference type="EMBL" id="JAEHOE010000045">
    <property type="protein sequence ID" value="KAG2492457.1"/>
    <property type="molecule type" value="Genomic_DNA"/>
</dbReference>
<reference evidence="8" key="1">
    <citation type="journal article" date="2020" name="bioRxiv">
        <title>Comparative genomics of Chlamydomonas.</title>
        <authorList>
            <person name="Craig R.J."/>
            <person name="Hasan A.R."/>
            <person name="Ness R.W."/>
            <person name="Keightley P.D."/>
        </authorList>
    </citation>
    <scope>NUCLEOTIDE SEQUENCE</scope>
    <source>
        <strain evidence="8">CCAP 11/70</strain>
    </source>
</reference>
<dbReference type="InterPro" id="IPR002207">
    <property type="entry name" value="Peroxidase_I"/>
</dbReference>
<evidence type="ECO:0000256" key="3">
    <source>
        <dbReference type="ARBA" id="ARBA00012940"/>
    </source>
</evidence>
<dbReference type="InterPro" id="IPR044831">
    <property type="entry name" value="Ccp1-like"/>
</dbReference>
<feature type="domain" description="Plant heme peroxidase family profile" evidence="7">
    <location>
        <begin position="116"/>
        <end position="335"/>
    </location>
</feature>
<dbReference type="InterPro" id="IPR006311">
    <property type="entry name" value="TAT_signal"/>
</dbReference>
<evidence type="ECO:0000256" key="1">
    <source>
        <dbReference type="ARBA" id="ARBA00001970"/>
    </source>
</evidence>
<comment type="similarity">
    <text evidence="2">Belongs to the peroxidase family. Ascorbate peroxidase subfamily.</text>
</comment>
<dbReference type="GO" id="GO:0042744">
    <property type="term" value="P:hydrogen peroxide catabolic process"/>
    <property type="evidence" value="ECO:0007669"/>
    <property type="project" value="TreeGrafter"/>
</dbReference>
<dbReference type="Pfam" id="PF00141">
    <property type="entry name" value="peroxidase"/>
    <property type="match status" value="1"/>
</dbReference>
<dbReference type="PRINTS" id="PR00458">
    <property type="entry name" value="PEROXIDASE"/>
</dbReference>
<evidence type="ECO:0000313" key="8">
    <source>
        <dbReference type="EMBL" id="KAG2492457.1"/>
    </source>
</evidence>
<evidence type="ECO:0000313" key="9">
    <source>
        <dbReference type="Proteomes" id="UP000612055"/>
    </source>
</evidence>
<dbReference type="InterPro" id="IPR019793">
    <property type="entry name" value="Peroxidases_heam-ligand_BS"/>
</dbReference>
<sequence>MSVLARRPSCQGRAARASHPVFAWAARAGAPAGPSGQPQASSSAPAAASTRAPAGQLSRRYLFALAGGVALLGGLPGGSLLGPGRALAAGPVLPSPEVKAAIDKAMAKAIQKGKCPTALRLVFHDAGTFSAAARDGGVNASIQYELDRPENFGLKRGWRLIEQMRDDLKGTPAEGVVSEADLIALAGAFAVRLCGGPDIAVPIGRPVAAAGGADPAGRMPSEKAGAEELKANFAAKGFTVQELVVLSGAHTLGSKGFGDATTFDNEYFRALLRKPWLDPKEPMREMIGLPSDHVLPEDPDCLPYIKTYAEDQAAFFRDFSVAYVKMCSLGVPGWA</sequence>
<feature type="region of interest" description="Disordered" evidence="5">
    <location>
        <begin position="28"/>
        <end position="49"/>
    </location>
</feature>
<dbReference type="OrthoDB" id="2859658at2759"/>
<keyword evidence="6" id="KW-0812">Transmembrane</keyword>
<evidence type="ECO:0000256" key="2">
    <source>
        <dbReference type="ARBA" id="ARBA00006873"/>
    </source>
</evidence>
<dbReference type="PANTHER" id="PTHR31356">
    <property type="entry name" value="THYLAKOID LUMENAL 29 KDA PROTEIN, CHLOROPLASTIC-RELATED"/>
    <property type="match status" value="1"/>
</dbReference>
<keyword evidence="4" id="KW-0560">Oxidoreductase</keyword>
<protein>
    <recommendedName>
        <fullName evidence="3">L-ascorbate peroxidase</fullName>
        <ecNumber evidence="3">1.11.1.11</ecNumber>
    </recommendedName>
</protein>
<dbReference type="GO" id="GO:0000302">
    <property type="term" value="P:response to reactive oxygen species"/>
    <property type="evidence" value="ECO:0007669"/>
    <property type="project" value="TreeGrafter"/>
</dbReference>
<dbReference type="GO" id="GO:0016688">
    <property type="term" value="F:L-ascorbate peroxidase activity"/>
    <property type="evidence" value="ECO:0007669"/>
    <property type="project" value="UniProtKB-EC"/>
</dbReference>
<dbReference type="PROSITE" id="PS50873">
    <property type="entry name" value="PEROXIDASE_4"/>
    <property type="match status" value="1"/>
</dbReference>
<name>A0A835XZG8_9CHLO</name>